<evidence type="ECO:0000256" key="1">
    <source>
        <dbReference type="ARBA" id="ARBA00005952"/>
    </source>
</evidence>
<comment type="function">
    <text evidence="6">Involved in transcription antitermination. Required for transcription of ribosomal RNA (rRNA) genes. Binds specifically to the boxA antiterminator sequence of the ribosomal RNA (rrn) operons.</text>
</comment>
<dbReference type="HAMAP" id="MF_00073">
    <property type="entry name" value="NusB"/>
    <property type="match status" value="1"/>
</dbReference>
<dbReference type="Pfam" id="PF01029">
    <property type="entry name" value="NusB"/>
    <property type="match status" value="1"/>
</dbReference>
<evidence type="ECO:0000313" key="9">
    <source>
        <dbReference type="Proteomes" id="UP000177040"/>
    </source>
</evidence>
<evidence type="ECO:0000259" key="7">
    <source>
        <dbReference type="Pfam" id="PF01029"/>
    </source>
</evidence>
<evidence type="ECO:0000256" key="4">
    <source>
        <dbReference type="ARBA" id="ARBA00023015"/>
    </source>
</evidence>
<feature type="domain" description="NusB/RsmB/TIM44" evidence="7">
    <location>
        <begin position="7"/>
        <end position="134"/>
    </location>
</feature>
<dbReference type="Proteomes" id="UP000177040">
    <property type="component" value="Unassembled WGS sequence"/>
</dbReference>
<dbReference type="InterPro" id="IPR006027">
    <property type="entry name" value="NusB_RsmB_TIM44"/>
</dbReference>
<comment type="similarity">
    <text evidence="1 6">Belongs to the NusB family.</text>
</comment>
<dbReference type="PANTHER" id="PTHR11078:SF3">
    <property type="entry name" value="ANTITERMINATION NUSB DOMAIN-CONTAINING PROTEIN"/>
    <property type="match status" value="1"/>
</dbReference>
<accession>A0A1F6N456</accession>
<evidence type="ECO:0000313" key="8">
    <source>
        <dbReference type="EMBL" id="OGH78697.1"/>
    </source>
</evidence>
<organism evidence="8 9">
    <name type="scientific">Candidatus Magasanikbacteria bacterium RIFCSPLOWO2_01_FULL_40_15</name>
    <dbReference type="NCBI Taxonomy" id="1798686"/>
    <lineage>
        <taxon>Bacteria</taxon>
        <taxon>Candidatus Magasanikiibacteriota</taxon>
    </lineage>
</organism>
<evidence type="ECO:0000256" key="5">
    <source>
        <dbReference type="ARBA" id="ARBA00023163"/>
    </source>
</evidence>
<reference evidence="8 9" key="1">
    <citation type="journal article" date="2016" name="Nat. Commun.">
        <title>Thousands of microbial genomes shed light on interconnected biogeochemical processes in an aquifer system.</title>
        <authorList>
            <person name="Anantharaman K."/>
            <person name="Brown C.T."/>
            <person name="Hug L.A."/>
            <person name="Sharon I."/>
            <person name="Castelle C.J."/>
            <person name="Probst A.J."/>
            <person name="Thomas B.C."/>
            <person name="Singh A."/>
            <person name="Wilkins M.J."/>
            <person name="Karaoz U."/>
            <person name="Brodie E.L."/>
            <person name="Williams K.H."/>
            <person name="Hubbard S.S."/>
            <person name="Banfield J.F."/>
        </authorList>
    </citation>
    <scope>NUCLEOTIDE SEQUENCE [LARGE SCALE GENOMIC DNA]</scope>
</reference>
<keyword evidence="4 6" id="KW-0805">Transcription regulation</keyword>
<dbReference type="EMBL" id="MFQH01000003">
    <property type="protein sequence ID" value="OGH78697.1"/>
    <property type="molecule type" value="Genomic_DNA"/>
</dbReference>
<dbReference type="InterPro" id="IPR011605">
    <property type="entry name" value="NusB_fam"/>
</dbReference>
<dbReference type="GO" id="GO:0005829">
    <property type="term" value="C:cytosol"/>
    <property type="evidence" value="ECO:0007669"/>
    <property type="project" value="TreeGrafter"/>
</dbReference>
<evidence type="ECO:0000256" key="3">
    <source>
        <dbReference type="ARBA" id="ARBA00022884"/>
    </source>
</evidence>
<comment type="caution">
    <text evidence="8">The sequence shown here is derived from an EMBL/GenBank/DDBJ whole genome shotgun (WGS) entry which is preliminary data.</text>
</comment>
<keyword evidence="2 6" id="KW-0889">Transcription antitermination</keyword>
<protein>
    <recommendedName>
        <fullName evidence="6">Transcription antitermination protein NusB</fullName>
    </recommendedName>
    <alternativeName>
        <fullName evidence="6">Antitermination factor NusB</fullName>
    </alternativeName>
</protein>
<sequence length="150" mass="16730">MSKRHLARSVIMQSLYQWDFKDKPTAAIPAIIEQVMLEFGAGIEDTKDYIVKTISGILDNVEKIDDIIKQYAPNWPISEMSIVDRNILRLGVFELKLNDHIPPKVAINEAIELAKSYGGPSSGKFINGILGGMYNDMPHSDVSLAEPTKE</sequence>
<dbReference type="GO" id="GO:0006353">
    <property type="term" value="P:DNA-templated transcription termination"/>
    <property type="evidence" value="ECO:0007669"/>
    <property type="project" value="UniProtKB-UniRule"/>
</dbReference>
<dbReference type="PANTHER" id="PTHR11078">
    <property type="entry name" value="N UTILIZATION SUBSTANCE PROTEIN B-RELATED"/>
    <property type="match status" value="1"/>
</dbReference>
<dbReference type="GO" id="GO:0003723">
    <property type="term" value="F:RNA binding"/>
    <property type="evidence" value="ECO:0007669"/>
    <property type="project" value="UniProtKB-UniRule"/>
</dbReference>
<keyword evidence="3 6" id="KW-0694">RNA-binding</keyword>
<proteinExistence type="inferred from homology"/>
<dbReference type="Gene3D" id="1.10.940.10">
    <property type="entry name" value="NusB-like"/>
    <property type="match status" value="1"/>
</dbReference>
<dbReference type="SUPFAM" id="SSF48013">
    <property type="entry name" value="NusB-like"/>
    <property type="match status" value="1"/>
</dbReference>
<name>A0A1F6N456_9BACT</name>
<dbReference type="GO" id="GO:0031564">
    <property type="term" value="P:transcription antitermination"/>
    <property type="evidence" value="ECO:0007669"/>
    <property type="project" value="UniProtKB-KW"/>
</dbReference>
<keyword evidence="5 6" id="KW-0804">Transcription</keyword>
<gene>
    <name evidence="6" type="primary">nusB</name>
    <name evidence="8" type="ORF">A2983_04315</name>
</gene>
<dbReference type="AlphaFoldDB" id="A0A1F6N456"/>
<evidence type="ECO:0000256" key="2">
    <source>
        <dbReference type="ARBA" id="ARBA00022814"/>
    </source>
</evidence>
<evidence type="ECO:0000256" key="6">
    <source>
        <dbReference type="HAMAP-Rule" id="MF_00073"/>
    </source>
</evidence>
<dbReference type="InterPro" id="IPR035926">
    <property type="entry name" value="NusB-like_sf"/>
</dbReference>
<dbReference type="NCBIfam" id="TIGR01951">
    <property type="entry name" value="nusB"/>
    <property type="match status" value="1"/>
</dbReference>